<keyword evidence="4" id="KW-1185">Reference proteome</keyword>
<dbReference type="EMBL" id="MWXA01000003">
    <property type="protein sequence ID" value="OZG67862.1"/>
    <property type="molecule type" value="Genomic_DNA"/>
</dbReference>
<comment type="caution">
    <text evidence="3">The sequence shown here is derived from an EMBL/GenBank/DDBJ whole genome shotgun (WGS) entry which is preliminary data.</text>
</comment>
<evidence type="ECO:0000256" key="1">
    <source>
        <dbReference type="SAM" id="MobiDB-lite"/>
    </source>
</evidence>
<evidence type="ECO:0000313" key="3">
    <source>
        <dbReference type="EMBL" id="OZG67862.1"/>
    </source>
</evidence>
<feature type="region of interest" description="Disordered" evidence="1">
    <location>
        <begin position="148"/>
        <end position="172"/>
    </location>
</feature>
<keyword evidence="2" id="KW-0472">Membrane</keyword>
<feature type="transmembrane region" description="Helical" evidence="2">
    <location>
        <begin position="21"/>
        <end position="43"/>
    </location>
</feature>
<name>A0A261G8W5_9BIFI</name>
<keyword evidence="2" id="KW-1133">Transmembrane helix</keyword>
<evidence type="ECO:0000313" key="4">
    <source>
        <dbReference type="Proteomes" id="UP000216451"/>
    </source>
</evidence>
<gene>
    <name evidence="3" type="ORF">BAQU_0507</name>
</gene>
<evidence type="ECO:0000256" key="2">
    <source>
        <dbReference type="SAM" id="Phobius"/>
    </source>
</evidence>
<proteinExistence type="predicted"/>
<reference evidence="3 4" key="1">
    <citation type="journal article" date="2017" name="BMC Genomics">
        <title>Comparative genomic and phylogenomic analyses of the Bifidobacteriaceae family.</title>
        <authorList>
            <person name="Lugli G.A."/>
            <person name="Milani C."/>
            <person name="Turroni F."/>
            <person name="Duranti S."/>
            <person name="Mancabelli L."/>
            <person name="Mangifesta M."/>
            <person name="Ferrario C."/>
            <person name="Modesto M."/>
            <person name="Mattarelli P."/>
            <person name="Jiri K."/>
            <person name="van Sinderen D."/>
            <person name="Ventura M."/>
        </authorList>
    </citation>
    <scope>NUCLEOTIDE SEQUENCE [LARGE SCALE GENOMIC DNA]</scope>
    <source>
        <strain evidence="3 4">LMG 28769</strain>
    </source>
</reference>
<keyword evidence="2" id="KW-0812">Transmembrane</keyword>
<accession>A0A261G8W5</accession>
<dbReference type="Proteomes" id="UP000216451">
    <property type="component" value="Unassembled WGS sequence"/>
</dbReference>
<sequence>MGGIDGFRLLLASRCRCGRSVGNCFLVLVGVGVVPVLYFLRWYNGTAQSVCVKHVVRRSPNWGLCWLIILHDLGGMNVTPYPHCGTIMHRNRTTRAGTAQYRCPPSQPLLSSRSSPLPLSPRPNVISSESTFLVTPTVPASLVISSERSESRDLTLASINSEDPSTRYARSG</sequence>
<dbReference type="AlphaFoldDB" id="A0A261G8W5"/>
<protein>
    <submittedName>
        <fullName evidence="3">IS3509a transposase</fullName>
    </submittedName>
</protein>
<organism evidence="3 4">
    <name type="scientific">Bifidobacterium aquikefiri</name>
    <dbReference type="NCBI Taxonomy" id="1653207"/>
    <lineage>
        <taxon>Bacteria</taxon>
        <taxon>Bacillati</taxon>
        <taxon>Actinomycetota</taxon>
        <taxon>Actinomycetes</taxon>
        <taxon>Bifidobacteriales</taxon>
        <taxon>Bifidobacteriaceae</taxon>
        <taxon>Bifidobacterium</taxon>
    </lineage>
</organism>